<dbReference type="InterPro" id="IPR036515">
    <property type="entry name" value="Transposase_17_sf"/>
</dbReference>
<dbReference type="GO" id="GO:0004803">
    <property type="term" value="F:transposase activity"/>
    <property type="evidence" value="ECO:0007669"/>
    <property type="project" value="InterPro"/>
</dbReference>
<evidence type="ECO:0000259" key="2">
    <source>
        <dbReference type="SMART" id="SM01321"/>
    </source>
</evidence>
<dbReference type="KEGG" id="dal:Dalk_4441"/>
<organism evidence="3 4">
    <name type="scientific">Desulfatibacillum aliphaticivorans</name>
    <dbReference type="NCBI Taxonomy" id="218208"/>
    <lineage>
        <taxon>Bacteria</taxon>
        <taxon>Pseudomonadati</taxon>
        <taxon>Thermodesulfobacteriota</taxon>
        <taxon>Desulfobacteria</taxon>
        <taxon>Desulfobacterales</taxon>
        <taxon>Desulfatibacillaceae</taxon>
        <taxon>Desulfatibacillum</taxon>
    </lineage>
</organism>
<dbReference type="SMART" id="SM01321">
    <property type="entry name" value="Y1_Tnp"/>
    <property type="match status" value="1"/>
</dbReference>
<feature type="region of interest" description="Disordered" evidence="1">
    <location>
        <begin position="158"/>
        <end position="184"/>
    </location>
</feature>
<dbReference type="PANTHER" id="PTHR36966:SF1">
    <property type="entry name" value="REP-ASSOCIATED TYROSINE TRANSPOSASE"/>
    <property type="match status" value="1"/>
</dbReference>
<evidence type="ECO:0000313" key="4">
    <source>
        <dbReference type="Proteomes" id="UP000000739"/>
    </source>
</evidence>
<dbReference type="Proteomes" id="UP000000739">
    <property type="component" value="Chromosome"/>
</dbReference>
<gene>
    <name evidence="3" type="ordered locus">Dalk_4441</name>
</gene>
<dbReference type="RefSeq" id="WP_015949166.1">
    <property type="nucleotide sequence ID" value="NC_011768.1"/>
</dbReference>
<dbReference type="GO" id="GO:0006313">
    <property type="term" value="P:DNA transposition"/>
    <property type="evidence" value="ECO:0007669"/>
    <property type="project" value="InterPro"/>
</dbReference>
<dbReference type="Gene3D" id="3.30.70.1290">
    <property type="entry name" value="Transposase IS200-like"/>
    <property type="match status" value="1"/>
</dbReference>
<accession>B8FNF1</accession>
<name>B8FNF1_DESAL</name>
<dbReference type="GO" id="GO:0043565">
    <property type="term" value="F:sequence-specific DNA binding"/>
    <property type="evidence" value="ECO:0007669"/>
    <property type="project" value="TreeGrafter"/>
</dbReference>
<dbReference type="AlphaFoldDB" id="B8FNF1"/>
<keyword evidence="4" id="KW-1185">Reference proteome</keyword>
<dbReference type="eggNOG" id="COG1943">
    <property type="taxonomic scope" value="Bacteria"/>
</dbReference>
<dbReference type="InterPro" id="IPR002686">
    <property type="entry name" value="Transposase_17"/>
</dbReference>
<proteinExistence type="predicted"/>
<protein>
    <recommendedName>
        <fullName evidence="2">Transposase IS200-like domain-containing protein</fullName>
    </recommendedName>
</protein>
<feature type="domain" description="Transposase IS200-like" evidence="2">
    <location>
        <begin position="7"/>
        <end position="156"/>
    </location>
</feature>
<dbReference type="PANTHER" id="PTHR36966">
    <property type="entry name" value="REP-ASSOCIATED TYROSINE TRANSPOSASE"/>
    <property type="match status" value="1"/>
</dbReference>
<evidence type="ECO:0000256" key="1">
    <source>
        <dbReference type="SAM" id="MobiDB-lite"/>
    </source>
</evidence>
<dbReference type="EMBL" id="CP001322">
    <property type="protein sequence ID" value="ACL06120.1"/>
    <property type="molecule type" value="Genomic_DNA"/>
</dbReference>
<dbReference type="InterPro" id="IPR052715">
    <property type="entry name" value="RAYT_transposase"/>
</dbReference>
<reference evidence="3 4" key="1">
    <citation type="journal article" date="2012" name="Environ. Microbiol.">
        <title>The genome sequence of Desulfatibacillum alkenivorans AK-01: a blueprint for anaerobic alkane oxidation.</title>
        <authorList>
            <person name="Callaghan A.V."/>
            <person name="Morris B.E."/>
            <person name="Pereira I.A."/>
            <person name="McInerney M.J."/>
            <person name="Austin R.N."/>
            <person name="Groves J.T."/>
            <person name="Kukor J.J."/>
            <person name="Suflita J.M."/>
            <person name="Young L.Y."/>
            <person name="Zylstra G.J."/>
            <person name="Wawrik B."/>
        </authorList>
    </citation>
    <scope>NUCLEOTIDE SEQUENCE [LARGE SCALE GENOMIC DNA]</scope>
    <source>
        <strain evidence="3 4">AK-01</strain>
    </source>
</reference>
<evidence type="ECO:0000313" key="3">
    <source>
        <dbReference type="EMBL" id="ACL06120.1"/>
    </source>
</evidence>
<dbReference type="SUPFAM" id="SSF143422">
    <property type="entry name" value="Transposase IS200-like"/>
    <property type="match status" value="1"/>
</dbReference>
<dbReference type="HOGENOM" id="CLU_101329_0_0_7"/>
<sequence length="184" mass="21528">MKYYDYSSAGAYFVTICTHNRELLFGHINEGELFLNEYGFLVEKRLLQIPDHFPGALIDEYVIMPNHFHGIIILEGESSRNQRRTIEGPDQDASSQSRRLKPKLGDIIAYLKYLTTKDINAIRDAPGQKVWQPDYYDHVIRNERALNRIRMYIRANPKQWNSDPENPEAINRPSSTLNDPPWHR</sequence>